<dbReference type="PANTHER" id="PTHR24305:SF152">
    <property type="entry name" value="P450, PUTATIVE (EUROFUNG)-RELATED"/>
    <property type="match status" value="1"/>
</dbReference>
<dbReference type="GO" id="GO:0004497">
    <property type="term" value="F:monooxygenase activity"/>
    <property type="evidence" value="ECO:0007669"/>
    <property type="project" value="UniProtKB-KW"/>
</dbReference>
<dbReference type="InterPro" id="IPR017972">
    <property type="entry name" value="Cyt_P450_CS"/>
</dbReference>
<dbReference type="EMBL" id="ML977004">
    <property type="protein sequence ID" value="KAF1953456.1"/>
    <property type="molecule type" value="Genomic_DNA"/>
</dbReference>
<evidence type="ECO:0000313" key="7">
    <source>
        <dbReference type="EMBL" id="KAF1953456.1"/>
    </source>
</evidence>
<keyword evidence="2 4" id="KW-0479">Metal-binding</keyword>
<dbReference type="GO" id="GO:0020037">
    <property type="term" value="F:heme binding"/>
    <property type="evidence" value="ECO:0007669"/>
    <property type="project" value="InterPro"/>
</dbReference>
<accession>A0A6A5TRP3</accession>
<dbReference type="InterPro" id="IPR001128">
    <property type="entry name" value="Cyt_P450"/>
</dbReference>
<protein>
    <submittedName>
        <fullName evidence="7">Cytochrome P450</fullName>
    </submittedName>
</protein>
<dbReference type="GO" id="GO:0005506">
    <property type="term" value="F:iron ion binding"/>
    <property type="evidence" value="ECO:0007669"/>
    <property type="project" value="InterPro"/>
</dbReference>
<dbReference type="InterPro" id="IPR050121">
    <property type="entry name" value="Cytochrome_P450_monoxygenase"/>
</dbReference>
<comment type="cofactor">
    <cofactor evidence="1 4">
        <name>heme</name>
        <dbReference type="ChEBI" id="CHEBI:30413"/>
    </cofactor>
</comment>
<name>A0A6A5TRP3_9PLEO</name>
<dbReference type="OrthoDB" id="3945418at2759"/>
<keyword evidence="5" id="KW-0560">Oxidoreductase</keyword>
<organism evidence="7 8">
    <name type="scientific">Byssothecium circinans</name>
    <dbReference type="NCBI Taxonomy" id="147558"/>
    <lineage>
        <taxon>Eukaryota</taxon>
        <taxon>Fungi</taxon>
        <taxon>Dikarya</taxon>
        <taxon>Ascomycota</taxon>
        <taxon>Pezizomycotina</taxon>
        <taxon>Dothideomycetes</taxon>
        <taxon>Pleosporomycetidae</taxon>
        <taxon>Pleosporales</taxon>
        <taxon>Massarineae</taxon>
        <taxon>Massarinaceae</taxon>
        <taxon>Byssothecium</taxon>
    </lineage>
</organism>
<evidence type="ECO:0000256" key="3">
    <source>
        <dbReference type="ARBA" id="ARBA00023004"/>
    </source>
</evidence>
<keyword evidence="8" id="KW-1185">Reference proteome</keyword>
<keyword evidence="6" id="KW-1133">Transmembrane helix</keyword>
<dbReference type="SUPFAM" id="SSF48264">
    <property type="entry name" value="Cytochrome P450"/>
    <property type="match status" value="1"/>
</dbReference>
<dbReference type="CDD" id="cd11062">
    <property type="entry name" value="CYP58-like"/>
    <property type="match status" value="1"/>
</dbReference>
<keyword evidence="6" id="KW-0472">Membrane</keyword>
<reference evidence="7" key="1">
    <citation type="journal article" date="2020" name="Stud. Mycol.">
        <title>101 Dothideomycetes genomes: a test case for predicting lifestyles and emergence of pathogens.</title>
        <authorList>
            <person name="Haridas S."/>
            <person name="Albert R."/>
            <person name="Binder M."/>
            <person name="Bloem J."/>
            <person name="Labutti K."/>
            <person name="Salamov A."/>
            <person name="Andreopoulos B."/>
            <person name="Baker S."/>
            <person name="Barry K."/>
            <person name="Bills G."/>
            <person name="Bluhm B."/>
            <person name="Cannon C."/>
            <person name="Castanera R."/>
            <person name="Culley D."/>
            <person name="Daum C."/>
            <person name="Ezra D."/>
            <person name="Gonzalez J."/>
            <person name="Henrissat B."/>
            <person name="Kuo A."/>
            <person name="Liang C."/>
            <person name="Lipzen A."/>
            <person name="Lutzoni F."/>
            <person name="Magnuson J."/>
            <person name="Mondo S."/>
            <person name="Nolan M."/>
            <person name="Ohm R."/>
            <person name="Pangilinan J."/>
            <person name="Park H.-J."/>
            <person name="Ramirez L."/>
            <person name="Alfaro M."/>
            <person name="Sun H."/>
            <person name="Tritt A."/>
            <person name="Yoshinaga Y."/>
            <person name="Zwiers L.-H."/>
            <person name="Turgeon B."/>
            <person name="Goodwin S."/>
            <person name="Spatafora J."/>
            <person name="Crous P."/>
            <person name="Grigoriev I."/>
        </authorList>
    </citation>
    <scope>NUCLEOTIDE SEQUENCE</scope>
    <source>
        <strain evidence="7">CBS 675.92</strain>
    </source>
</reference>
<keyword evidence="5" id="KW-0503">Monooxygenase</keyword>
<dbReference type="PROSITE" id="PS00086">
    <property type="entry name" value="CYTOCHROME_P450"/>
    <property type="match status" value="1"/>
</dbReference>
<dbReference type="PANTHER" id="PTHR24305">
    <property type="entry name" value="CYTOCHROME P450"/>
    <property type="match status" value="1"/>
</dbReference>
<dbReference type="InterPro" id="IPR002401">
    <property type="entry name" value="Cyt_P450_E_grp-I"/>
</dbReference>
<evidence type="ECO:0000313" key="8">
    <source>
        <dbReference type="Proteomes" id="UP000800035"/>
    </source>
</evidence>
<dbReference type="Gene3D" id="1.10.630.10">
    <property type="entry name" value="Cytochrome P450"/>
    <property type="match status" value="1"/>
</dbReference>
<keyword evidence="4 5" id="KW-0349">Heme</keyword>
<dbReference type="GO" id="GO:0016705">
    <property type="term" value="F:oxidoreductase activity, acting on paired donors, with incorporation or reduction of molecular oxygen"/>
    <property type="evidence" value="ECO:0007669"/>
    <property type="project" value="InterPro"/>
</dbReference>
<evidence type="ECO:0000256" key="1">
    <source>
        <dbReference type="ARBA" id="ARBA00001971"/>
    </source>
</evidence>
<dbReference type="AlphaFoldDB" id="A0A6A5TRP3"/>
<dbReference type="PRINTS" id="PR00463">
    <property type="entry name" value="EP450I"/>
</dbReference>
<comment type="similarity">
    <text evidence="5">Belongs to the cytochrome P450 family.</text>
</comment>
<feature type="transmembrane region" description="Helical" evidence="6">
    <location>
        <begin position="12"/>
        <end position="34"/>
    </location>
</feature>
<proteinExistence type="inferred from homology"/>
<sequence>MELGRLLEHRALLAAAAGVGFVVYWLGLVVYRLVFHPLAKFPGSKWAAATTWYEAYYEIVKGGQFSKKISELHDQYGPIIRVTPDEIHIRDSHFFDTIYPAGVHLDKVGWDSRFGSENGLLMTVHAAAHKRRRAALAPMFSRRSILDFIHIIHRHIDTFADRLHEFESRKEPINLTNVFPALTGDIIMDYFFGFNQGHLQNPEFESFHEAFKNMGPTGHVATQFPSILPLMEKIPDWLVCKMQPDAKRLLDFRRQNKNLINQTLQGTDLKVNDAPKTVFHEILSSKHLPAADKSQKRLEDEALTIVAGGVETTAYTLTIATYHIAANPAIYTRLHADLVAALPNRSSFDLQTLEQVPYLKACIMEAVRLSYGLSARNPRTHDREIRYGEWVIPRRTCVSMSIPDLSHDEKIFPESRGFVPERWLDGGEKGLEQYMVCFGRGTRSCLGINLAWTELYLVLGMMFRGYKFKLFETDVSDVEMRADYFIPHVRRESKGVRAFVTSTTD</sequence>
<keyword evidence="3 4" id="KW-0408">Iron</keyword>
<dbReference type="Pfam" id="PF00067">
    <property type="entry name" value="p450"/>
    <property type="match status" value="1"/>
</dbReference>
<evidence type="ECO:0000256" key="2">
    <source>
        <dbReference type="ARBA" id="ARBA00022723"/>
    </source>
</evidence>
<gene>
    <name evidence="7" type="ORF">CC80DRAFT_451062</name>
</gene>
<keyword evidence="6" id="KW-0812">Transmembrane</keyword>
<evidence type="ECO:0000256" key="6">
    <source>
        <dbReference type="SAM" id="Phobius"/>
    </source>
</evidence>
<evidence type="ECO:0000256" key="5">
    <source>
        <dbReference type="RuleBase" id="RU000461"/>
    </source>
</evidence>
<evidence type="ECO:0000256" key="4">
    <source>
        <dbReference type="PIRSR" id="PIRSR602401-1"/>
    </source>
</evidence>
<dbReference type="InterPro" id="IPR036396">
    <property type="entry name" value="Cyt_P450_sf"/>
</dbReference>
<feature type="binding site" description="axial binding residue" evidence="4">
    <location>
        <position position="445"/>
    </location>
    <ligand>
        <name>heme</name>
        <dbReference type="ChEBI" id="CHEBI:30413"/>
    </ligand>
    <ligandPart>
        <name>Fe</name>
        <dbReference type="ChEBI" id="CHEBI:18248"/>
    </ligandPart>
</feature>
<dbReference type="Proteomes" id="UP000800035">
    <property type="component" value="Unassembled WGS sequence"/>
</dbReference>
<dbReference type="PRINTS" id="PR00385">
    <property type="entry name" value="P450"/>
</dbReference>